<gene>
    <name evidence="1" type="ORF">AKJ09_01922</name>
</gene>
<reference evidence="1 2" key="1">
    <citation type="submission" date="2015-08" db="EMBL/GenBank/DDBJ databases">
        <authorList>
            <person name="Babu N.S."/>
            <person name="Beckwith C.J."/>
            <person name="Beseler K.G."/>
            <person name="Brison A."/>
            <person name="Carone J.V."/>
            <person name="Caskin T.P."/>
            <person name="Diamond M."/>
            <person name="Durham M.E."/>
            <person name="Foxe J.M."/>
            <person name="Go M."/>
            <person name="Henderson B.A."/>
            <person name="Jones I.B."/>
            <person name="McGettigan J.A."/>
            <person name="Micheletti S.J."/>
            <person name="Nasrallah M.E."/>
            <person name="Ortiz D."/>
            <person name="Piller C.R."/>
            <person name="Privatt S.R."/>
            <person name="Schneider S.L."/>
            <person name="Sharp S."/>
            <person name="Smith T.C."/>
            <person name="Stanton J.D."/>
            <person name="Ullery H.E."/>
            <person name="Wilson R.J."/>
            <person name="Serrano M.G."/>
            <person name="Buck G."/>
            <person name="Lee V."/>
            <person name="Wang Y."/>
            <person name="Carvalho R."/>
            <person name="Voegtly L."/>
            <person name="Shi R."/>
            <person name="Duckworth R."/>
            <person name="Johnson A."/>
            <person name="Loviza R."/>
            <person name="Walstead R."/>
            <person name="Shah Z."/>
            <person name="Kiflezghi M."/>
            <person name="Wade K."/>
            <person name="Ball S.L."/>
            <person name="Bradley K.W."/>
            <person name="Asai D.J."/>
            <person name="Bowman C.A."/>
            <person name="Russell D.A."/>
            <person name="Pope W.H."/>
            <person name="Jacobs-Sera D."/>
            <person name="Hendrix R.W."/>
            <person name="Hatfull G.F."/>
        </authorList>
    </citation>
    <scope>NUCLEOTIDE SEQUENCE [LARGE SCALE GENOMIC DNA]</scope>
    <source>
        <strain evidence="1 2">DSM 27648</strain>
    </source>
</reference>
<evidence type="ECO:0008006" key="3">
    <source>
        <dbReference type="Google" id="ProtNLM"/>
    </source>
</evidence>
<organism evidence="1 2">
    <name type="scientific">Labilithrix luteola</name>
    <dbReference type="NCBI Taxonomy" id="1391654"/>
    <lineage>
        <taxon>Bacteria</taxon>
        <taxon>Pseudomonadati</taxon>
        <taxon>Myxococcota</taxon>
        <taxon>Polyangia</taxon>
        <taxon>Polyangiales</taxon>
        <taxon>Labilitrichaceae</taxon>
        <taxon>Labilithrix</taxon>
    </lineage>
</organism>
<name>A0A0K1PP13_9BACT</name>
<sequence length="162" mass="16307">MAFLASSSARADGEQHDSAAFDANRGFHLGLGPTILTPMRDGGPYGGGLALDGRYGIEAGPTVIAPGGRLGGYFISSRFIGLAMPTLRITLPVGPLAPFVVGGIGYGGITNPGENGLAVLGGGGLMIHFGHIFAIGAEATYQTITNTEFKSIAIGPAISFGG</sequence>
<dbReference type="InterPro" id="IPR011250">
    <property type="entry name" value="OMP/PagP_B-barrel"/>
</dbReference>
<evidence type="ECO:0000313" key="1">
    <source>
        <dbReference type="EMBL" id="AKU95258.1"/>
    </source>
</evidence>
<accession>A0A0K1PP13</accession>
<evidence type="ECO:0000313" key="2">
    <source>
        <dbReference type="Proteomes" id="UP000064967"/>
    </source>
</evidence>
<dbReference type="AlphaFoldDB" id="A0A0K1PP13"/>
<dbReference type="EMBL" id="CP012333">
    <property type="protein sequence ID" value="AKU95258.1"/>
    <property type="molecule type" value="Genomic_DNA"/>
</dbReference>
<dbReference type="SUPFAM" id="SSF56925">
    <property type="entry name" value="OMPA-like"/>
    <property type="match status" value="1"/>
</dbReference>
<protein>
    <recommendedName>
        <fullName evidence="3">Outer membrane protein beta-barrel domain-containing protein</fullName>
    </recommendedName>
</protein>
<proteinExistence type="predicted"/>
<dbReference type="Proteomes" id="UP000064967">
    <property type="component" value="Chromosome"/>
</dbReference>
<dbReference type="KEGG" id="llu:AKJ09_01922"/>
<dbReference type="RefSeq" id="WP_146646737.1">
    <property type="nucleotide sequence ID" value="NZ_CP012333.1"/>
</dbReference>
<keyword evidence="2" id="KW-1185">Reference proteome</keyword>